<proteinExistence type="predicted"/>
<accession>A0AAV1SMJ7</accession>
<reference evidence="1 2" key="1">
    <citation type="submission" date="2024-01" db="EMBL/GenBank/DDBJ databases">
        <authorList>
            <person name="Waweru B."/>
        </authorList>
    </citation>
    <scope>NUCLEOTIDE SEQUENCE [LARGE SCALE GENOMIC DNA]</scope>
</reference>
<dbReference type="AlphaFoldDB" id="A0AAV1SMJ7"/>
<dbReference type="EMBL" id="CAWUPB010001189">
    <property type="protein sequence ID" value="CAK7351681.1"/>
    <property type="molecule type" value="Genomic_DNA"/>
</dbReference>
<keyword evidence="2" id="KW-1185">Reference proteome</keyword>
<name>A0AAV1SMJ7_9ROSI</name>
<sequence>MVEEVQDVVRKDKEELNPIRIVHLGVFVWMNNFKILDLGFTRKGEVKNGNVLSHMVKMLDHLFKARLQRIRRAVNALS</sequence>
<gene>
    <name evidence="1" type="ORF">DCAF_LOCUS23944</name>
</gene>
<comment type="caution">
    <text evidence="1">The sequence shown here is derived from an EMBL/GenBank/DDBJ whole genome shotgun (WGS) entry which is preliminary data.</text>
</comment>
<protein>
    <submittedName>
        <fullName evidence="1">Uncharacterized protein</fullName>
    </submittedName>
</protein>
<organism evidence="1 2">
    <name type="scientific">Dovyalis caffra</name>
    <dbReference type="NCBI Taxonomy" id="77055"/>
    <lineage>
        <taxon>Eukaryota</taxon>
        <taxon>Viridiplantae</taxon>
        <taxon>Streptophyta</taxon>
        <taxon>Embryophyta</taxon>
        <taxon>Tracheophyta</taxon>
        <taxon>Spermatophyta</taxon>
        <taxon>Magnoliopsida</taxon>
        <taxon>eudicotyledons</taxon>
        <taxon>Gunneridae</taxon>
        <taxon>Pentapetalae</taxon>
        <taxon>rosids</taxon>
        <taxon>fabids</taxon>
        <taxon>Malpighiales</taxon>
        <taxon>Salicaceae</taxon>
        <taxon>Flacourtieae</taxon>
        <taxon>Dovyalis</taxon>
    </lineage>
</organism>
<dbReference type="Proteomes" id="UP001314170">
    <property type="component" value="Unassembled WGS sequence"/>
</dbReference>
<evidence type="ECO:0000313" key="2">
    <source>
        <dbReference type="Proteomes" id="UP001314170"/>
    </source>
</evidence>
<evidence type="ECO:0000313" key="1">
    <source>
        <dbReference type="EMBL" id="CAK7351681.1"/>
    </source>
</evidence>